<accession>A0AAD8CDJ2</accession>
<dbReference type="EMBL" id="JAGXEW010000633">
    <property type="protein sequence ID" value="KAK1138203.1"/>
    <property type="molecule type" value="Genomic_DNA"/>
</dbReference>
<proteinExistence type="predicted"/>
<name>A0AAD8CDJ2_ACIOX</name>
<dbReference type="AlphaFoldDB" id="A0AAD8CDJ2"/>
<feature type="compositionally biased region" description="Polar residues" evidence="1">
    <location>
        <begin position="178"/>
        <end position="223"/>
    </location>
</feature>
<gene>
    <name evidence="2" type="ORF">AOXY_G37954</name>
</gene>
<feature type="compositionally biased region" description="Low complexity" evidence="1">
    <location>
        <begin position="306"/>
        <end position="321"/>
    </location>
</feature>
<keyword evidence="3" id="KW-1185">Reference proteome</keyword>
<feature type="compositionally biased region" description="Pro residues" evidence="1">
    <location>
        <begin position="354"/>
        <end position="363"/>
    </location>
</feature>
<reference evidence="2" key="1">
    <citation type="submission" date="2022-02" db="EMBL/GenBank/DDBJ databases">
        <title>Atlantic sturgeon de novo genome assembly.</title>
        <authorList>
            <person name="Stock M."/>
            <person name="Klopp C."/>
            <person name="Guiguen Y."/>
            <person name="Cabau C."/>
            <person name="Parinello H."/>
            <person name="Santidrian Yebra-Pimentel E."/>
            <person name="Kuhl H."/>
            <person name="Dirks R.P."/>
            <person name="Guessner J."/>
            <person name="Wuertz S."/>
            <person name="Du K."/>
            <person name="Schartl M."/>
        </authorList>
    </citation>
    <scope>NUCLEOTIDE SEQUENCE</scope>
    <source>
        <strain evidence="2">STURGEONOMICS-FGT-2020</strain>
        <tissue evidence="2">Whole blood</tissue>
    </source>
</reference>
<feature type="compositionally biased region" description="Basic and acidic residues" evidence="1">
    <location>
        <begin position="384"/>
        <end position="395"/>
    </location>
</feature>
<evidence type="ECO:0000313" key="3">
    <source>
        <dbReference type="Proteomes" id="UP001230051"/>
    </source>
</evidence>
<comment type="caution">
    <text evidence="2">The sequence shown here is derived from an EMBL/GenBank/DDBJ whole genome shotgun (WGS) entry which is preliminary data.</text>
</comment>
<feature type="compositionally biased region" description="Polar residues" evidence="1">
    <location>
        <begin position="239"/>
        <end position="253"/>
    </location>
</feature>
<protein>
    <submittedName>
        <fullName evidence="2">Uncharacterized protein</fullName>
    </submittedName>
</protein>
<organism evidence="2 3">
    <name type="scientific">Acipenser oxyrinchus oxyrinchus</name>
    <dbReference type="NCBI Taxonomy" id="40147"/>
    <lineage>
        <taxon>Eukaryota</taxon>
        <taxon>Metazoa</taxon>
        <taxon>Chordata</taxon>
        <taxon>Craniata</taxon>
        <taxon>Vertebrata</taxon>
        <taxon>Euteleostomi</taxon>
        <taxon>Actinopterygii</taxon>
        <taxon>Chondrostei</taxon>
        <taxon>Acipenseriformes</taxon>
        <taxon>Acipenseridae</taxon>
        <taxon>Acipenser</taxon>
    </lineage>
</organism>
<feature type="compositionally biased region" description="Polar residues" evidence="1">
    <location>
        <begin position="396"/>
        <end position="444"/>
    </location>
</feature>
<feature type="compositionally biased region" description="Polar residues" evidence="1">
    <location>
        <begin position="271"/>
        <end position="280"/>
    </location>
</feature>
<evidence type="ECO:0000313" key="2">
    <source>
        <dbReference type="EMBL" id="KAK1138203.1"/>
    </source>
</evidence>
<dbReference type="Proteomes" id="UP001230051">
    <property type="component" value="Unassembled WGS sequence"/>
</dbReference>
<evidence type="ECO:0000256" key="1">
    <source>
        <dbReference type="SAM" id="MobiDB-lite"/>
    </source>
</evidence>
<feature type="region of interest" description="Disordered" evidence="1">
    <location>
        <begin position="45"/>
        <end position="81"/>
    </location>
</feature>
<feature type="compositionally biased region" description="Basic and acidic residues" evidence="1">
    <location>
        <begin position="283"/>
        <end position="303"/>
    </location>
</feature>
<sequence>MWRLLSGSCDRIQGLSSDEVISGYEAATLPREGCLYRSGSAFISSSKQEPGQCVNGLASYDTPQKGAPSHPQGRARPRLGSPSGELVTLEEFLQESNNLSPPTVQTNIREDLMSDYFKKINESPIIGKQSTLKDVAKMPTNYVMPTIKAAPADSLDGRSKPGQSVKPSIRAPDPQPQTPSNAASVRQTQTLPTRSRQTERLAQTQQQPGTRGSSSNLSRTFSLASADLLRSNGPDNCRQESSPKPATELNPSSGIVVRRQATVAHERPQSARLSGSSSQGGELHYRTVDPRRLSLAPPKDDPRPLSPQQHPQHQSSTLSLSGSVNNPNVARAQAERYGTTGSPHYCPAQQGPPRSVPQQPPVRPVSQNRGEVAMVTPVRAVPPPKEKEVIGEQRQMDTSLSKSLAKSPERGSSTEGPDTEDLNQSNSSTHKSTPASPDPSNDPQSVWYEYGCV</sequence>
<feature type="region of interest" description="Disordered" evidence="1">
    <location>
        <begin position="148"/>
        <end position="453"/>
    </location>
</feature>